<evidence type="ECO:0000313" key="1">
    <source>
        <dbReference type="EMBL" id="MBB4724847.1"/>
    </source>
</evidence>
<organism evidence="1 2">
    <name type="scientific">Xanthomonas euvesicatoria</name>
    <dbReference type="NCBI Taxonomy" id="456327"/>
    <lineage>
        <taxon>Bacteria</taxon>
        <taxon>Pseudomonadati</taxon>
        <taxon>Pseudomonadota</taxon>
        <taxon>Gammaproteobacteria</taxon>
        <taxon>Lysobacterales</taxon>
        <taxon>Lysobacteraceae</taxon>
        <taxon>Xanthomonas</taxon>
    </lineage>
</organism>
<dbReference type="InterPro" id="IPR027417">
    <property type="entry name" value="P-loop_NTPase"/>
</dbReference>
<dbReference type="Gene3D" id="3.40.50.300">
    <property type="entry name" value="P-loop containing nucleotide triphosphate hydrolases"/>
    <property type="match status" value="1"/>
</dbReference>
<dbReference type="SUPFAM" id="SSF52540">
    <property type="entry name" value="P-loop containing nucleoside triphosphate hydrolases"/>
    <property type="match status" value="1"/>
</dbReference>
<proteinExistence type="predicted"/>
<sequence>MQAWLAMRLAGMPPPTSIGQGRREVNYHFISGLPRAGSSLLAALLRQNPHVHADVTSPVARLYAAMLMGMSEEHLSNVQIDDAQRVRLLRSVFDAYYQDRQGLGTVFDTNRAWCSRLTGLATLFPHSRLICCVRDVGWVVDSFERLAQTQPLRLSALFGYDPEDSVSLRADLLTAPRGVVGYALDGLRQAFYGEHADRLLLLRYETLAQRPAQAMEQVYAFLQLPAFAHDYAGVQAEAERFDAALQMPGLHRVRRGVQYVPRRSVLPPALFERLQELAFWERGPSHGALLV</sequence>
<dbReference type="Proteomes" id="UP000576603">
    <property type="component" value="Unassembled WGS sequence"/>
</dbReference>
<name>A0AAW3U715_XANEU</name>
<reference evidence="1 2" key="1">
    <citation type="submission" date="2020-08" db="EMBL/GenBank/DDBJ databases">
        <title>Studying the diversity of plant-associated saprophytic bacteria and their role in host health and plant-pathogen interactions.</title>
        <authorList>
            <person name="Potnis N."/>
        </authorList>
    </citation>
    <scope>NUCLEOTIDE SEQUENCE [LARGE SCALE GENOMIC DNA]</scope>
    <source>
        <strain evidence="1 2">CFBP 7922</strain>
    </source>
</reference>
<dbReference type="AlphaFoldDB" id="A0AAW3U715"/>
<comment type="caution">
    <text evidence="1">The sequence shown here is derived from an EMBL/GenBank/DDBJ whole genome shotgun (WGS) entry which is preliminary data.</text>
</comment>
<dbReference type="Pfam" id="PF13469">
    <property type="entry name" value="Sulfotransfer_3"/>
    <property type="match status" value="1"/>
</dbReference>
<protein>
    <submittedName>
        <fullName evidence="1">Sulfotransferase</fullName>
    </submittedName>
</protein>
<evidence type="ECO:0000313" key="2">
    <source>
        <dbReference type="Proteomes" id="UP000576603"/>
    </source>
</evidence>
<accession>A0AAW3U715</accession>
<dbReference type="EMBL" id="JACHNL010000007">
    <property type="protein sequence ID" value="MBB4724847.1"/>
    <property type="molecule type" value="Genomic_DNA"/>
</dbReference>
<gene>
    <name evidence="1" type="ORF">FHY32_003225</name>
</gene>